<reference evidence="2 3" key="1">
    <citation type="submission" date="2018-03" db="EMBL/GenBank/DDBJ databases">
        <title>The ancient ancestry and fast evolution of plastids.</title>
        <authorList>
            <person name="Moore K.R."/>
            <person name="Magnabosco C."/>
            <person name="Momper L."/>
            <person name="Gold D.A."/>
            <person name="Bosak T."/>
            <person name="Fournier G.P."/>
        </authorList>
    </citation>
    <scope>NUCLEOTIDE SEQUENCE [LARGE SCALE GENOMIC DNA]</scope>
    <source>
        <strain evidence="2 3">CCALA 016</strain>
    </source>
</reference>
<dbReference type="SUPFAM" id="SSF51206">
    <property type="entry name" value="cAMP-binding domain-like"/>
    <property type="match status" value="1"/>
</dbReference>
<feature type="domain" description="Cyclic nucleotide-binding" evidence="1">
    <location>
        <begin position="1"/>
        <end position="93"/>
    </location>
</feature>
<dbReference type="GO" id="GO:0004862">
    <property type="term" value="F:cAMP-dependent protein kinase inhibitor activity"/>
    <property type="evidence" value="ECO:0007669"/>
    <property type="project" value="TreeGrafter"/>
</dbReference>
<dbReference type="GO" id="GO:0034236">
    <property type="term" value="F:protein kinase A catalytic subunit binding"/>
    <property type="evidence" value="ECO:0007669"/>
    <property type="project" value="TreeGrafter"/>
</dbReference>
<evidence type="ECO:0000313" key="2">
    <source>
        <dbReference type="EMBL" id="PSF37914.1"/>
    </source>
</evidence>
<dbReference type="GO" id="GO:0005952">
    <property type="term" value="C:cAMP-dependent protein kinase complex"/>
    <property type="evidence" value="ECO:0007669"/>
    <property type="project" value="InterPro"/>
</dbReference>
<dbReference type="Pfam" id="PF00027">
    <property type="entry name" value="cNMP_binding"/>
    <property type="match status" value="1"/>
</dbReference>
<dbReference type="RefSeq" id="WP_106456355.1">
    <property type="nucleotide sequence ID" value="NZ_PXOH01000006.1"/>
</dbReference>
<dbReference type="EMBL" id="PXOH01000006">
    <property type="protein sequence ID" value="PSF37914.1"/>
    <property type="molecule type" value="Genomic_DNA"/>
</dbReference>
<dbReference type="Gene3D" id="2.60.120.10">
    <property type="entry name" value="Jelly Rolls"/>
    <property type="match status" value="1"/>
</dbReference>
<protein>
    <submittedName>
        <fullName evidence="2">Cyclic nucleotide-binding protein</fullName>
    </submittedName>
</protein>
<sequence>MLQPIKTIEILQNQPDQSFKAGDVIFETGQKGHVMYGVIEGELEVHINDHAIETILPGDIFGVGALVHQDELRTTTVIAKTDCKLACLDREHFLFAVQQTPMFALQVMKSYSDRFRRLKDIVTL</sequence>
<accession>A0A2T1LZR3</accession>
<organism evidence="2 3">
    <name type="scientific">Aphanothece hegewaldii CCALA 016</name>
    <dbReference type="NCBI Taxonomy" id="2107694"/>
    <lineage>
        <taxon>Bacteria</taxon>
        <taxon>Bacillati</taxon>
        <taxon>Cyanobacteriota</taxon>
        <taxon>Cyanophyceae</taxon>
        <taxon>Oscillatoriophycideae</taxon>
        <taxon>Chroococcales</taxon>
        <taxon>Aphanothecaceae</taxon>
        <taxon>Aphanothece</taxon>
    </lineage>
</organism>
<dbReference type="Proteomes" id="UP000239001">
    <property type="component" value="Unassembled WGS sequence"/>
</dbReference>
<proteinExistence type="predicted"/>
<dbReference type="CDD" id="cd00038">
    <property type="entry name" value="CAP_ED"/>
    <property type="match status" value="1"/>
</dbReference>
<keyword evidence="3" id="KW-1185">Reference proteome</keyword>
<dbReference type="OrthoDB" id="517085at2"/>
<dbReference type="SMART" id="SM00100">
    <property type="entry name" value="cNMP"/>
    <property type="match status" value="1"/>
</dbReference>
<evidence type="ECO:0000313" key="3">
    <source>
        <dbReference type="Proteomes" id="UP000239001"/>
    </source>
</evidence>
<gene>
    <name evidence="2" type="ORF">C7H19_08015</name>
</gene>
<dbReference type="GO" id="GO:0030552">
    <property type="term" value="F:cAMP binding"/>
    <property type="evidence" value="ECO:0007669"/>
    <property type="project" value="TreeGrafter"/>
</dbReference>
<dbReference type="InterPro" id="IPR018490">
    <property type="entry name" value="cNMP-bd_dom_sf"/>
</dbReference>
<name>A0A2T1LZR3_9CHRO</name>
<comment type="caution">
    <text evidence="2">The sequence shown here is derived from an EMBL/GenBank/DDBJ whole genome shotgun (WGS) entry which is preliminary data.</text>
</comment>
<dbReference type="AlphaFoldDB" id="A0A2T1LZR3"/>
<dbReference type="InterPro" id="IPR050503">
    <property type="entry name" value="cAMP-dep_PK_reg_su-like"/>
</dbReference>
<dbReference type="InterPro" id="IPR000595">
    <property type="entry name" value="cNMP-bd_dom"/>
</dbReference>
<dbReference type="PANTHER" id="PTHR11635">
    <property type="entry name" value="CAMP-DEPENDENT PROTEIN KINASE REGULATORY CHAIN"/>
    <property type="match status" value="1"/>
</dbReference>
<dbReference type="PROSITE" id="PS50042">
    <property type="entry name" value="CNMP_BINDING_3"/>
    <property type="match status" value="1"/>
</dbReference>
<dbReference type="InterPro" id="IPR014710">
    <property type="entry name" value="RmlC-like_jellyroll"/>
</dbReference>
<dbReference type="GO" id="GO:0005829">
    <property type="term" value="C:cytosol"/>
    <property type="evidence" value="ECO:0007669"/>
    <property type="project" value="TreeGrafter"/>
</dbReference>
<evidence type="ECO:0000259" key="1">
    <source>
        <dbReference type="PROSITE" id="PS50042"/>
    </source>
</evidence>
<reference evidence="2 3" key="2">
    <citation type="submission" date="2018-03" db="EMBL/GenBank/DDBJ databases">
        <authorList>
            <person name="Keele B.F."/>
        </authorList>
    </citation>
    <scope>NUCLEOTIDE SEQUENCE [LARGE SCALE GENOMIC DNA]</scope>
    <source>
        <strain evidence="2 3">CCALA 016</strain>
    </source>
</reference>
<dbReference type="PANTHER" id="PTHR11635:SF152">
    <property type="entry name" value="CAMP-DEPENDENT PROTEIN KINASE TYPE I REGULATORY SUBUNIT-RELATED"/>
    <property type="match status" value="1"/>
</dbReference>